<dbReference type="Ensembl" id="ENSAOWT00000021732.1">
    <property type="protein sequence ID" value="ENSAOWP00000019170.1"/>
    <property type="gene ID" value="ENSAOWG00000013030.1"/>
</dbReference>
<evidence type="ECO:0000313" key="1">
    <source>
        <dbReference type="Ensembl" id="ENSAOWP00000019170.1"/>
    </source>
</evidence>
<sequence length="107" mass="11530">MWNGNRLACWGSLAKQPCLLSLPSSCQPYLVPLCLCSICPPRLLSHTHKGPPRRSTAPMQKTGYGGGAASSMALHGKWCPLSVLMCWLNSSIWGSHVLCRGHPGTQS</sequence>
<evidence type="ECO:0000313" key="2">
    <source>
        <dbReference type="Proteomes" id="UP000694424"/>
    </source>
</evidence>
<accession>A0A8B9Q270</accession>
<proteinExistence type="predicted"/>
<protein>
    <submittedName>
        <fullName evidence="1">Uncharacterized protein</fullName>
    </submittedName>
</protein>
<reference evidence="1" key="2">
    <citation type="submission" date="2025-09" db="UniProtKB">
        <authorList>
            <consortium name="Ensembl"/>
        </authorList>
    </citation>
    <scope>IDENTIFICATION</scope>
</reference>
<keyword evidence="2" id="KW-1185">Reference proteome</keyword>
<organism evidence="1 2">
    <name type="scientific">Apteryx owenii</name>
    <name type="common">Little spotted kiwi</name>
    <dbReference type="NCBI Taxonomy" id="8824"/>
    <lineage>
        <taxon>Eukaryota</taxon>
        <taxon>Metazoa</taxon>
        <taxon>Chordata</taxon>
        <taxon>Craniata</taxon>
        <taxon>Vertebrata</taxon>
        <taxon>Euteleostomi</taxon>
        <taxon>Archelosauria</taxon>
        <taxon>Archosauria</taxon>
        <taxon>Dinosauria</taxon>
        <taxon>Saurischia</taxon>
        <taxon>Theropoda</taxon>
        <taxon>Coelurosauria</taxon>
        <taxon>Aves</taxon>
        <taxon>Palaeognathae</taxon>
        <taxon>Apterygiformes</taxon>
        <taxon>Apterygidae</taxon>
        <taxon>Apteryx</taxon>
    </lineage>
</organism>
<name>A0A8B9Q270_APTOW</name>
<dbReference type="Proteomes" id="UP000694424">
    <property type="component" value="Unplaced"/>
</dbReference>
<dbReference type="AlphaFoldDB" id="A0A8B9Q270"/>
<reference evidence="1" key="1">
    <citation type="submission" date="2025-08" db="UniProtKB">
        <authorList>
            <consortium name="Ensembl"/>
        </authorList>
    </citation>
    <scope>IDENTIFICATION</scope>
</reference>